<evidence type="ECO:0000256" key="1">
    <source>
        <dbReference type="SAM" id="MobiDB-lite"/>
    </source>
</evidence>
<dbReference type="EMBL" id="BEZZ01176182">
    <property type="protein sequence ID" value="GCC46146.1"/>
    <property type="molecule type" value="Genomic_DNA"/>
</dbReference>
<proteinExistence type="predicted"/>
<reference evidence="2 3" key="1">
    <citation type="journal article" date="2018" name="Nat. Ecol. Evol.">
        <title>Shark genomes provide insights into elasmobranch evolution and the origin of vertebrates.</title>
        <authorList>
            <person name="Hara Y"/>
            <person name="Yamaguchi K"/>
            <person name="Onimaru K"/>
            <person name="Kadota M"/>
            <person name="Koyanagi M"/>
            <person name="Keeley SD"/>
            <person name="Tatsumi K"/>
            <person name="Tanaka K"/>
            <person name="Motone F"/>
            <person name="Kageyama Y"/>
            <person name="Nozu R"/>
            <person name="Adachi N"/>
            <person name="Nishimura O"/>
            <person name="Nakagawa R"/>
            <person name="Tanegashima C"/>
            <person name="Kiyatake I"/>
            <person name="Matsumoto R"/>
            <person name="Murakumo K"/>
            <person name="Nishida K"/>
            <person name="Terakita A"/>
            <person name="Kuratani S"/>
            <person name="Sato K"/>
            <person name="Hyodo S Kuraku.S."/>
        </authorList>
    </citation>
    <scope>NUCLEOTIDE SEQUENCE [LARGE SCALE GENOMIC DNA]</scope>
</reference>
<name>A0A401TU38_CHIPU</name>
<evidence type="ECO:0000313" key="3">
    <source>
        <dbReference type="Proteomes" id="UP000287033"/>
    </source>
</evidence>
<evidence type="ECO:0000313" key="2">
    <source>
        <dbReference type="EMBL" id="GCC46146.1"/>
    </source>
</evidence>
<organism evidence="2 3">
    <name type="scientific">Chiloscyllium punctatum</name>
    <name type="common">Brownbanded bambooshark</name>
    <name type="synonym">Hemiscyllium punctatum</name>
    <dbReference type="NCBI Taxonomy" id="137246"/>
    <lineage>
        <taxon>Eukaryota</taxon>
        <taxon>Metazoa</taxon>
        <taxon>Chordata</taxon>
        <taxon>Craniata</taxon>
        <taxon>Vertebrata</taxon>
        <taxon>Chondrichthyes</taxon>
        <taxon>Elasmobranchii</taxon>
        <taxon>Galeomorphii</taxon>
        <taxon>Galeoidea</taxon>
        <taxon>Orectolobiformes</taxon>
        <taxon>Hemiscylliidae</taxon>
        <taxon>Chiloscyllium</taxon>
    </lineage>
</organism>
<protein>
    <submittedName>
        <fullName evidence="2">Uncharacterized protein</fullName>
    </submittedName>
</protein>
<gene>
    <name evidence="2" type="ORF">chiPu_0030166</name>
</gene>
<keyword evidence="3" id="KW-1185">Reference proteome</keyword>
<feature type="region of interest" description="Disordered" evidence="1">
    <location>
        <begin position="73"/>
        <end position="98"/>
    </location>
</feature>
<sequence>MHPFADLTLPRLLLLSGRRLHQVTLGIFHLPRVALATESDVGFCFLRLERSRRPALSEGKDKGGRVSMVFGESGEGGGACCPYRSAEEQGRAGGNPGK</sequence>
<comment type="caution">
    <text evidence="2">The sequence shown here is derived from an EMBL/GenBank/DDBJ whole genome shotgun (WGS) entry which is preliminary data.</text>
</comment>
<dbReference type="AlphaFoldDB" id="A0A401TU38"/>
<feature type="non-terminal residue" evidence="2">
    <location>
        <position position="98"/>
    </location>
</feature>
<dbReference type="Proteomes" id="UP000287033">
    <property type="component" value="Unassembled WGS sequence"/>
</dbReference>
<accession>A0A401TU38</accession>